<evidence type="ECO:0000313" key="4">
    <source>
        <dbReference type="Proteomes" id="UP000092583"/>
    </source>
</evidence>
<keyword evidence="1" id="KW-0812">Transmembrane</keyword>
<dbReference type="InterPro" id="IPR006598">
    <property type="entry name" value="CAP10"/>
</dbReference>
<proteinExistence type="predicted"/>
<reference evidence="4" key="2">
    <citation type="submission" date="2013-12" db="EMBL/GenBank/DDBJ databases">
        <title>Evolution of pathogenesis and genome organization in the Tremellales.</title>
        <authorList>
            <person name="Cuomo C."/>
            <person name="Litvintseva A."/>
            <person name="Heitman J."/>
            <person name="Chen Y."/>
            <person name="Sun S."/>
            <person name="Springer D."/>
            <person name="Dromer F."/>
            <person name="Young S."/>
            <person name="Zeng Q."/>
            <person name="Chapman S."/>
            <person name="Gujja S."/>
            <person name="Saif S."/>
            <person name="Birren B."/>
        </authorList>
    </citation>
    <scope>NUCLEOTIDE SEQUENCE [LARGE SCALE GENOMIC DNA]</scope>
    <source>
        <strain evidence="4">CBS 10435</strain>
    </source>
</reference>
<feature type="domain" description="Glycosyl transferase CAP10" evidence="2">
    <location>
        <begin position="417"/>
        <end position="709"/>
    </location>
</feature>
<evidence type="ECO:0000313" key="3">
    <source>
        <dbReference type="EMBL" id="OCF58380.1"/>
    </source>
</evidence>
<evidence type="ECO:0000256" key="1">
    <source>
        <dbReference type="SAM" id="Phobius"/>
    </source>
</evidence>
<dbReference type="PANTHER" id="PTHR12203">
    <property type="entry name" value="KDEL LYS-ASP-GLU-LEU CONTAINING - RELATED"/>
    <property type="match status" value="1"/>
</dbReference>
<keyword evidence="4" id="KW-1185">Reference proteome</keyword>
<dbReference type="SMART" id="SM00672">
    <property type="entry name" value="CAP10"/>
    <property type="match status" value="1"/>
</dbReference>
<evidence type="ECO:0000259" key="2">
    <source>
        <dbReference type="SMART" id="SM00672"/>
    </source>
</evidence>
<dbReference type="Pfam" id="PF05686">
    <property type="entry name" value="Glyco_transf_90"/>
    <property type="match status" value="1"/>
</dbReference>
<sequence length="726" mass="84299">MSLRPHTYVTPTISPPTFAQPFPSRPVSPNVYLAEERHRSQLSTYKRDPGKAAAAIRLASLHNVWAKADERRRSEDELEDGDIQCKTRRRRWSTIGGGVASFSKTRRLFIYAIGMFFIYLTIIRPLFKHEQEEPHRTSYLFHGNSTKSLSIKRPALSRSPVPRAPLPPALLARTAQEHSVKDGLLNVNPKSTVHPIHQLVRDAREAWDKKVAKQSKTFLEATREYQRRYGRRPPKGFDKWWEYVVENDVPLPDEYDQIHHDLLPFRALSPKDLNNRIQQTSKSTDTYTLRIKRGSIRTNVFYSADIHGADERLEQQTELLRPIAKYLPDMQVVWSVHDTPRSFIGWDHKRELIEHVEEDEWFDEDDEIDLTLSDWSAACPPRSAIRSFNSKSFNPTWIPGTSLTSKSFISSHSQSMDLCSHPNVIQIHGALAGKIPKVNELMPIFTLSKTKLHSDVLGVPVEQWIEDESLIEIPFEQKENNRLLWRGSNTGTVHSVETPWRTSHRTRLIYLTNYQDENENENLKVNYIPPPKGIRSKVEMQKVIKQDKLDGWNQRSMDLGFTGGPIQCDVDDGTCDDLMEEFSWTEQMTHDEALNYKYVIDVDGNAWSARFKRLLASGSLILKATIMPEWWTDRIQPWVHYVPIQMDYSDLYDVMAFFQGLPSTPGEQALARDIANAGRLWSATHWRKEDMVAYMFRLYLEWGRLVADQRSSMDFVYEERMEMRRE</sequence>
<gene>
    <name evidence="3" type="ORF">L486_04413</name>
</gene>
<dbReference type="EMBL" id="KI669462">
    <property type="protein sequence ID" value="OCF58380.1"/>
    <property type="molecule type" value="Genomic_DNA"/>
</dbReference>
<name>A0A1B9IS93_9TREE</name>
<accession>A0A1B9IS93</accession>
<dbReference type="PANTHER" id="PTHR12203:SF118">
    <property type="entry name" value="BETA-1,2-XYLOSYLTRANSFERASE 1"/>
    <property type="match status" value="1"/>
</dbReference>
<keyword evidence="1" id="KW-0472">Membrane</keyword>
<dbReference type="Proteomes" id="UP000092583">
    <property type="component" value="Unassembled WGS sequence"/>
</dbReference>
<protein>
    <recommendedName>
        <fullName evidence="2">Glycosyl transferase CAP10 domain-containing protein</fullName>
    </recommendedName>
</protein>
<dbReference type="InterPro" id="IPR051091">
    <property type="entry name" value="O-Glucosyltr/Glycosyltrsf_90"/>
</dbReference>
<dbReference type="AlphaFoldDB" id="A0A1B9IS93"/>
<feature type="transmembrane region" description="Helical" evidence="1">
    <location>
        <begin position="108"/>
        <end position="127"/>
    </location>
</feature>
<organism evidence="3 4">
    <name type="scientific">Kwoniella mangroviensis CBS 10435</name>
    <dbReference type="NCBI Taxonomy" id="1331196"/>
    <lineage>
        <taxon>Eukaryota</taxon>
        <taxon>Fungi</taxon>
        <taxon>Dikarya</taxon>
        <taxon>Basidiomycota</taxon>
        <taxon>Agaricomycotina</taxon>
        <taxon>Tremellomycetes</taxon>
        <taxon>Tremellales</taxon>
        <taxon>Cryptococcaceae</taxon>
        <taxon>Kwoniella</taxon>
    </lineage>
</organism>
<reference evidence="3 4" key="1">
    <citation type="submission" date="2013-07" db="EMBL/GenBank/DDBJ databases">
        <title>The Genome Sequence of Kwoniella mangroviensis CBS10435.</title>
        <authorList>
            <consortium name="The Broad Institute Genome Sequencing Platform"/>
            <person name="Cuomo C."/>
            <person name="Litvintseva A."/>
            <person name="Chen Y."/>
            <person name="Heitman J."/>
            <person name="Sun S."/>
            <person name="Springer D."/>
            <person name="Dromer F."/>
            <person name="Young S.K."/>
            <person name="Zeng Q."/>
            <person name="Gargeya S."/>
            <person name="Fitzgerald M."/>
            <person name="Abouelleil A."/>
            <person name="Alvarado L."/>
            <person name="Berlin A.M."/>
            <person name="Chapman S.B."/>
            <person name="Dewar J."/>
            <person name="Goldberg J."/>
            <person name="Griggs A."/>
            <person name="Gujja S."/>
            <person name="Hansen M."/>
            <person name="Howarth C."/>
            <person name="Imamovic A."/>
            <person name="Larimer J."/>
            <person name="McCowan C."/>
            <person name="Murphy C."/>
            <person name="Pearson M."/>
            <person name="Priest M."/>
            <person name="Roberts A."/>
            <person name="Saif S."/>
            <person name="Shea T."/>
            <person name="Sykes S."/>
            <person name="Wortman J."/>
            <person name="Nusbaum C."/>
            <person name="Birren B."/>
        </authorList>
    </citation>
    <scope>NUCLEOTIDE SEQUENCE [LARGE SCALE GENOMIC DNA]</scope>
    <source>
        <strain evidence="3 4">CBS 10435</strain>
    </source>
</reference>
<dbReference type="OrthoDB" id="541052at2759"/>
<keyword evidence="1" id="KW-1133">Transmembrane helix</keyword>